<gene>
    <name evidence="3" type="ORF">HCK00_16255</name>
</gene>
<dbReference type="Pfam" id="PF14219">
    <property type="entry name" value="DUF4328"/>
    <property type="match status" value="1"/>
</dbReference>
<feature type="transmembrane region" description="Helical" evidence="1">
    <location>
        <begin position="193"/>
        <end position="212"/>
    </location>
</feature>
<evidence type="ECO:0000313" key="3">
    <source>
        <dbReference type="EMBL" id="NJQ02044.1"/>
    </source>
</evidence>
<proteinExistence type="predicted"/>
<dbReference type="Proteomes" id="UP000695264">
    <property type="component" value="Unassembled WGS sequence"/>
</dbReference>
<sequence>MSISTAPAGGLRLRVPRGLAKAVQGLLAAVIVADLFSIASTAKFHGLWSTMIDQGSDAVSDQEYEQAAYWHEFASLVQGTTLLVCAVAFIVWFYRMRVNTEVVAPYAHSMASEWAVWGWLVPVVSLWFPHRIALDTWAASEPGHHLSATRRTSTALVNIWWLLWVTSVNFGIVASALYTVVEEPGAVEKTLTLLMAVDVVDIAAGVLAIVFVHRLTAMQHRREADLYTAA</sequence>
<protein>
    <submittedName>
        <fullName evidence="3">DUF4328 domain-containing protein</fullName>
    </submittedName>
</protein>
<keyword evidence="1" id="KW-0812">Transmembrane</keyword>
<feature type="transmembrane region" description="Helical" evidence="1">
    <location>
        <begin position="22"/>
        <end position="42"/>
    </location>
</feature>
<organism evidence="3 4">
    <name type="scientific">Streptomyces zingiberis</name>
    <dbReference type="NCBI Taxonomy" id="2053010"/>
    <lineage>
        <taxon>Bacteria</taxon>
        <taxon>Bacillati</taxon>
        <taxon>Actinomycetota</taxon>
        <taxon>Actinomycetes</taxon>
        <taxon>Kitasatosporales</taxon>
        <taxon>Streptomycetaceae</taxon>
        <taxon>Streptomyces</taxon>
    </lineage>
</organism>
<keyword evidence="1" id="KW-0472">Membrane</keyword>
<feature type="transmembrane region" description="Helical" evidence="1">
    <location>
        <begin position="155"/>
        <end position="181"/>
    </location>
</feature>
<accession>A0ABX1C527</accession>
<keyword evidence="4" id="KW-1185">Reference proteome</keyword>
<keyword evidence="1" id="KW-1133">Transmembrane helix</keyword>
<dbReference type="EMBL" id="JAATEN010000011">
    <property type="protein sequence ID" value="NJQ02044.1"/>
    <property type="molecule type" value="Genomic_DNA"/>
</dbReference>
<evidence type="ECO:0000259" key="2">
    <source>
        <dbReference type="Pfam" id="PF14219"/>
    </source>
</evidence>
<comment type="caution">
    <text evidence="3">The sequence shown here is derived from an EMBL/GenBank/DDBJ whole genome shotgun (WGS) entry which is preliminary data.</text>
</comment>
<name>A0ABX1C527_9ACTN</name>
<evidence type="ECO:0000256" key="1">
    <source>
        <dbReference type="SAM" id="Phobius"/>
    </source>
</evidence>
<evidence type="ECO:0000313" key="4">
    <source>
        <dbReference type="Proteomes" id="UP000695264"/>
    </source>
</evidence>
<dbReference type="InterPro" id="IPR025565">
    <property type="entry name" value="DUF4328"/>
</dbReference>
<feature type="domain" description="DUF4328" evidence="2">
    <location>
        <begin position="58"/>
        <end position="217"/>
    </location>
</feature>
<reference evidence="3 4" key="1">
    <citation type="submission" date="2020-03" db="EMBL/GenBank/DDBJ databases">
        <title>WGS of actinomycetes isolated from Thailand.</title>
        <authorList>
            <person name="Thawai C."/>
        </authorList>
    </citation>
    <scope>NUCLEOTIDE SEQUENCE [LARGE SCALE GENOMIC DNA]</scope>
    <source>
        <strain evidence="3 4">PLAI 1-29</strain>
    </source>
</reference>
<feature type="transmembrane region" description="Helical" evidence="1">
    <location>
        <begin position="73"/>
        <end position="94"/>
    </location>
</feature>
<dbReference type="RefSeq" id="WP_168102673.1">
    <property type="nucleotide sequence ID" value="NZ_JAATEN010000011.1"/>
</dbReference>